<organism evidence="2 3">
    <name type="scientific">Bacteroides fragilis str. S36L11</name>
    <dbReference type="NCBI Taxonomy" id="1339327"/>
    <lineage>
        <taxon>Bacteria</taxon>
        <taxon>Pseudomonadati</taxon>
        <taxon>Bacteroidota</taxon>
        <taxon>Bacteroidia</taxon>
        <taxon>Bacteroidales</taxon>
        <taxon>Bacteroidaceae</taxon>
        <taxon>Bacteroides</taxon>
    </lineage>
</organism>
<name>A0A015YUC4_BACFG</name>
<dbReference type="Pfam" id="PF03496">
    <property type="entry name" value="ADPrib_exo_Tox"/>
    <property type="match status" value="1"/>
</dbReference>
<dbReference type="Gene3D" id="3.90.176.10">
    <property type="entry name" value="Toxin ADP-ribosyltransferase, Chain A, domain 1"/>
    <property type="match status" value="1"/>
</dbReference>
<dbReference type="SMR" id="A0A015YUC4"/>
<dbReference type="Proteomes" id="UP000022082">
    <property type="component" value="Unassembled WGS sequence"/>
</dbReference>
<protein>
    <submittedName>
        <fullName evidence="2">ADP-ribosyltransferase exoenzyme family protein</fullName>
    </submittedName>
</protein>
<dbReference type="AlphaFoldDB" id="A0A015YUC4"/>
<dbReference type="PROSITE" id="PS51996">
    <property type="entry name" value="TR_MART"/>
    <property type="match status" value="1"/>
</dbReference>
<accession>A0A015YUC4</accession>
<dbReference type="GO" id="GO:0016740">
    <property type="term" value="F:transferase activity"/>
    <property type="evidence" value="ECO:0007669"/>
    <property type="project" value="UniProtKB-KW"/>
</dbReference>
<dbReference type="GeneID" id="31797492"/>
<dbReference type="RefSeq" id="WP_005655438.1">
    <property type="nucleotide sequence ID" value="NZ_JGDJ01000288.1"/>
</dbReference>
<dbReference type="GO" id="GO:0005576">
    <property type="term" value="C:extracellular region"/>
    <property type="evidence" value="ECO:0007669"/>
    <property type="project" value="InterPro"/>
</dbReference>
<reference evidence="2 3" key="1">
    <citation type="submission" date="2014-02" db="EMBL/GenBank/DDBJ databases">
        <authorList>
            <person name="Sears C."/>
            <person name="Carroll K."/>
            <person name="Sack B.R."/>
            <person name="Qadri F."/>
            <person name="Myers L.L."/>
            <person name="Chung G.-T."/>
            <person name="Escheverria P."/>
            <person name="Fraser C.M."/>
            <person name="Sadzewicz L."/>
            <person name="Shefchek K.A."/>
            <person name="Tallon L."/>
            <person name="Das S.P."/>
            <person name="Daugherty S."/>
            <person name="Mongodin E.F."/>
        </authorList>
    </citation>
    <scope>NUCLEOTIDE SEQUENCE [LARGE SCALE GENOMIC DNA]</scope>
    <source>
        <strain evidence="2 3">S36L11</strain>
    </source>
</reference>
<evidence type="ECO:0000313" key="3">
    <source>
        <dbReference type="Proteomes" id="UP000022082"/>
    </source>
</evidence>
<gene>
    <name evidence="2" type="ORF">M136_4491</name>
</gene>
<dbReference type="PATRIC" id="fig|1339327.3.peg.4976"/>
<dbReference type="SUPFAM" id="SSF56399">
    <property type="entry name" value="ADP-ribosylation"/>
    <property type="match status" value="1"/>
</dbReference>
<sequence>MAKKKYIDYKKMQAELFKRTEGYAANVRIIYQQAFERIINLVKGTELEDGKPFSFADYGYSEEVTPILRDMYSRVYQIIRGGVEKEWLASNENNDALVKSVFGEQSIKDNHFARFFKRNKEAMDAFFARKSGDGGLNLSQKVWRYTGMFRDELENTLDLAIGEGVPANRLAAQIKKYLQDPDKFYRRFRIKVGEDENGQPIYGRKWKRRVWDKEANSYKWVDDSPKHFHPGRGVYRSSARNAQRLARTETNIAYRTADFERWAQLDFVVGIEIKLSNNHPVSDICDDLKGVYPKTFRWKGWHPNCRCYQVPVLAKQEELDEMLDKILDGDNPATVECEEKVKELPSQFTGWMQDNEQRIKDATEKGTLPYFLRDNEKVIYPPTAKEIAKARHEARTEAEANAIRQRWNVRKATYHYGNNMLRVMGGISDVDTTALAEALKHPDLSAIMLEARKLKVIGKDIYSLGYIDSPMEVAKKFSLADAKAVNKAVADKLAQWDSLSLEQQLKKLNFEAYDFLGGNYHNVQQKYPTWQVSQQAYVKQIGIVQDKIDWKAIKDNYADLSKFSTKSKPYQSLIAQLENAINGNDKAMAQQTITELNVRKESIEKAAAKRKSKVKEVKFKDSDFTQERKDEAKWFIHSSDANDYFFDNAVDMWKLASTNEKAAMYQYTAGSSYITEPLRAIKGYYHYYGSRLSEAEKHIADMTQYIARSTLKDDVWVKRDEISAFVNYRFGLSDLDAYISDPSKLVGKVGTDDSFMSCGNCRNTNFGSKPVCLNIYCPKGTQMTYAEPFSAFGSSHDNGDYCPGKKWNGTSKPTTTGENEIILQRGTKFRITKAEYTNGKWYIDMEVLEQSPKEIKEMVTTSMGFYCKY</sequence>
<proteinExistence type="predicted"/>
<evidence type="ECO:0000313" key="2">
    <source>
        <dbReference type="EMBL" id="EXZ26354.1"/>
    </source>
</evidence>
<dbReference type="EMBL" id="JGDJ01000288">
    <property type="protein sequence ID" value="EXZ26354.1"/>
    <property type="molecule type" value="Genomic_DNA"/>
</dbReference>
<feature type="domain" description="ADP ribosyltransferase" evidence="1">
    <location>
        <begin position="651"/>
        <end position="840"/>
    </location>
</feature>
<dbReference type="InterPro" id="IPR003540">
    <property type="entry name" value="ADP-ribosyltransferase"/>
</dbReference>
<keyword evidence="2" id="KW-0808">Transferase</keyword>
<evidence type="ECO:0000259" key="1">
    <source>
        <dbReference type="Pfam" id="PF03496"/>
    </source>
</evidence>
<comment type="caution">
    <text evidence="2">The sequence shown here is derived from an EMBL/GenBank/DDBJ whole genome shotgun (WGS) entry which is preliminary data.</text>
</comment>